<reference evidence="2 3" key="1">
    <citation type="submission" date="2019-07" db="EMBL/GenBank/DDBJ databases">
        <title>Whole genome shotgun sequence of Nocardia ninae NBRC 108245.</title>
        <authorList>
            <person name="Hosoyama A."/>
            <person name="Uohara A."/>
            <person name="Ohji S."/>
            <person name="Ichikawa N."/>
        </authorList>
    </citation>
    <scope>NUCLEOTIDE SEQUENCE [LARGE SCALE GENOMIC DNA]</scope>
    <source>
        <strain evidence="2 3">NBRC 108245</strain>
    </source>
</reference>
<keyword evidence="3" id="KW-1185">Reference proteome</keyword>
<dbReference type="EMBL" id="BJXA01000028">
    <property type="protein sequence ID" value="GEM39781.1"/>
    <property type="molecule type" value="Genomic_DNA"/>
</dbReference>
<proteinExistence type="predicted"/>
<dbReference type="OrthoDB" id="2751008at2"/>
<accession>A0A511MH67</accession>
<dbReference type="Proteomes" id="UP000321424">
    <property type="component" value="Unassembled WGS sequence"/>
</dbReference>
<name>A0A511MH67_9NOCA</name>
<sequence>MTVERDYAQPNPSDGTAARNNGQIEFYSGDEYRHNVTRGEFGARRAADGMDTRLLTLDWSLSEAYILTKAAYGLNTKKDCVAYSFAPSTGRFLFKDSSERHKNLSITYRYHLAPTGHDDNKDYQMMMGCSFENKTRQKAGNGTLAYGITIAEYYMTYIFRIR</sequence>
<evidence type="ECO:0000313" key="3">
    <source>
        <dbReference type="Proteomes" id="UP000321424"/>
    </source>
</evidence>
<protein>
    <submittedName>
        <fullName evidence="2">Uncharacterized protein</fullName>
    </submittedName>
</protein>
<evidence type="ECO:0000256" key="1">
    <source>
        <dbReference type="SAM" id="MobiDB-lite"/>
    </source>
</evidence>
<gene>
    <name evidence="2" type="ORF">NN4_43000</name>
</gene>
<feature type="compositionally biased region" description="Polar residues" evidence="1">
    <location>
        <begin position="10"/>
        <end position="21"/>
    </location>
</feature>
<comment type="caution">
    <text evidence="2">The sequence shown here is derived from an EMBL/GenBank/DDBJ whole genome shotgun (WGS) entry which is preliminary data.</text>
</comment>
<evidence type="ECO:0000313" key="2">
    <source>
        <dbReference type="EMBL" id="GEM39781.1"/>
    </source>
</evidence>
<feature type="region of interest" description="Disordered" evidence="1">
    <location>
        <begin position="1"/>
        <end position="21"/>
    </location>
</feature>
<dbReference type="AlphaFoldDB" id="A0A511MH67"/>
<dbReference type="RefSeq" id="WP_147134084.1">
    <property type="nucleotide sequence ID" value="NZ_BJXA01000028.1"/>
</dbReference>
<organism evidence="2 3">
    <name type="scientific">Nocardia ninae NBRC 108245</name>
    <dbReference type="NCBI Taxonomy" id="1210091"/>
    <lineage>
        <taxon>Bacteria</taxon>
        <taxon>Bacillati</taxon>
        <taxon>Actinomycetota</taxon>
        <taxon>Actinomycetes</taxon>
        <taxon>Mycobacteriales</taxon>
        <taxon>Nocardiaceae</taxon>
        <taxon>Nocardia</taxon>
    </lineage>
</organism>